<protein>
    <recommendedName>
        <fullName evidence="2">histidine kinase</fullName>
        <ecNumber evidence="2">2.7.13.3</ecNumber>
    </recommendedName>
</protein>
<dbReference type="EMBL" id="JACHND010000001">
    <property type="protein sequence ID" value="MBB4700061.1"/>
    <property type="molecule type" value="Genomic_DNA"/>
</dbReference>
<sequence>MDQPALHGIAGFSTPIVVAVGLACLGVAVIVMAAVLVRRRHRSSVTVDEHEQHVVRFRRPHRSSVTVDEHEQHVVRLRRLLQRTQYDYPRPTLAGLVQSSRREGLTIRLHVAGAPRHLPDPVDLAGMRILEEALTNTLRHGTPSATVVLAYRADRIVLTVDNRLKGRLPASHGARQGVETMRRRAAKLGGSAWAGLYQGGWRVHAELPYRAA</sequence>
<keyword evidence="4" id="KW-0418">Kinase</keyword>
<accession>A0A7W7GAJ2</accession>
<evidence type="ECO:0000256" key="5">
    <source>
        <dbReference type="ARBA" id="ARBA00023012"/>
    </source>
</evidence>
<evidence type="ECO:0000313" key="8">
    <source>
        <dbReference type="Proteomes" id="UP000542210"/>
    </source>
</evidence>
<dbReference type="RefSeq" id="WP_184877938.1">
    <property type="nucleotide sequence ID" value="NZ_BOOV01000009.1"/>
</dbReference>
<dbReference type="PANTHER" id="PTHR24421:SF10">
    <property type="entry name" value="NITRATE_NITRITE SENSOR PROTEIN NARQ"/>
    <property type="match status" value="1"/>
</dbReference>
<keyword evidence="6" id="KW-0812">Transmembrane</keyword>
<name>A0A7W7GAJ2_9ACTN</name>
<dbReference type="InterPro" id="IPR050482">
    <property type="entry name" value="Sensor_HK_TwoCompSys"/>
</dbReference>
<gene>
    <name evidence="7" type="ORF">BJ982_001605</name>
</gene>
<evidence type="ECO:0000256" key="6">
    <source>
        <dbReference type="SAM" id="Phobius"/>
    </source>
</evidence>
<keyword evidence="6" id="KW-1133">Transmembrane helix</keyword>
<dbReference type="CDD" id="cd16917">
    <property type="entry name" value="HATPase_UhpB-NarQ-NarX-like"/>
    <property type="match status" value="1"/>
</dbReference>
<dbReference type="Gene3D" id="3.30.565.10">
    <property type="entry name" value="Histidine kinase-like ATPase, C-terminal domain"/>
    <property type="match status" value="1"/>
</dbReference>
<evidence type="ECO:0000313" key="7">
    <source>
        <dbReference type="EMBL" id="MBB4700061.1"/>
    </source>
</evidence>
<dbReference type="InterPro" id="IPR036890">
    <property type="entry name" value="HATPase_C_sf"/>
</dbReference>
<organism evidence="7 8">
    <name type="scientific">Sphaerisporangium siamense</name>
    <dbReference type="NCBI Taxonomy" id="795645"/>
    <lineage>
        <taxon>Bacteria</taxon>
        <taxon>Bacillati</taxon>
        <taxon>Actinomycetota</taxon>
        <taxon>Actinomycetes</taxon>
        <taxon>Streptosporangiales</taxon>
        <taxon>Streptosporangiaceae</taxon>
        <taxon>Sphaerisporangium</taxon>
    </lineage>
</organism>
<dbReference type="AlphaFoldDB" id="A0A7W7GAJ2"/>
<dbReference type="GO" id="GO:0004673">
    <property type="term" value="F:protein histidine kinase activity"/>
    <property type="evidence" value="ECO:0007669"/>
    <property type="project" value="UniProtKB-EC"/>
</dbReference>
<keyword evidence="3" id="KW-0808">Transferase</keyword>
<keyword evidence="5" id="KW-0902">Two-component regulatory system</keyword>
<dbReference type="GO" id="GO:0000160">
    <property type="term" value="P:phosphorelay signal transduction system"/>
    <property type="evidence" value="ECO:0007669"/>
    <property type="project" value="UniProtKB-KW"/>
</dbReference>
<feature type="transmembrane region" description="Helical" evidence="6">
    <location>
        <begin position="12"/>
        <end position="37"/>
    </location>
</feature>
<dbReference type="EC" id="2.7.13.3" evidence="2"/>
<reference evidence="7 8" key="1">
    <citation type="submission" date="2020-08" db="EMBL/GenBank/DDBJ databases">
        <title>Sequencing the genomes of 1000 actinobacteria strains.</title>
        <authorList>
            <person name="Klenk H.-P."/>
        </authorList>
    </citation>
    <scope>NUCLEOTIDE SEQUENCE [LARGE SCALE GENOMIC DNA]</scope>
    <source>
        <strain evidence="7 8">DSM 45784</strain>
    </source>
</reference>
<evidence type="ECO:0000256" key="2">
    <source>
        <dbReference type="ARBA" id="ARBA00012438"/>
    </source>
</evidence>
<evidence type="ECO:0000256" key="4">
    <source>
        <dbReference type="ARBA" id="ARBA00022777"/>
    </source>
</evidence>
<keyword evidence="8" id="KW-1185">Reference proteome</keyword>
<comment type="caution">
    <text evidence="7">The sequence shown here is derived from an EMBL/GenBank/DDBJ whole genome shotgun (WGS) entry which is preliminary data.</text>
</comment>
<evidence type="ECO:0000256" key="3">
    <source>
        <dbReference type="ARBA" id="ARBA00022679"/>
    </source>
</evidence>
<evidence type="ECO:0000256" key="1">
    <source>
        <dbReference type="ARBA" id="ARBA00000085"/>
    </source>
</evidence>
<proteinExistence type="predicted"/>
<dbReference type="PANTHER" id="PTHR24421">
    <property type="entry name" value="NITRATE/NITRITE SENSOR PROTEIN NARX-RELATED"/>
    <property type="match status" value="1"/>
</dbReference>
<comment type="catalytic activity">
    <reaction evidence="1">
        <text>ATP + protein L-histidine = ADP + protein N-phospho-L-histidine.</text>
        <dbReference type="EC" id="2.7.13.3"/>
    </reaction>
</comment>
<keyword evidence="6" id="KW-0472">Membrane</keyword>
<dbReference type="Proteomes" id="UP000542210">
    <property type="component" value="Unassembled WGS sequence"/>
</dbReference>